<evidence type="ECO:0000256" key="2">
    <source>
        <dbReference type="ARBA" id="ARBA00022692"/>
    </source>
</evidence>
<keyword evidence="6" id="KW-0393">Immunoglobulin domain</keyword>
<dbReference type="Pfam" id="PF07686">
    <property type="entry name" value="V-set"/>
    <property type="match status" value="2"/>
</dbReference>
<comment type="caution">
    <text evidence="8">The sequence shown here is derived from an EMBL/GenBank/DDBJ whole genome shotgun (WGS) entry which is preliminary data.</text>
</comment>
<keyword evidence="3" id="KW-1133">Transmembrane helix</keyword>
<feature type="domain" description="Ig-like" evidence="7">
    <location>
        <begin position="1"/>
        <end position="86"/>
    </location>
</feature>
<dbReference type="SMART" id="SM00409">
    <property type="entry name" value="IG"/>
    <property type="match status" value="2"/>
</dbReference>
<accession>A0A8X8BKV4</accession>
<evidence type="ECO:0000313" key="8">
    <source>
        <dbReference type="EMBL" id="KAG2458037.1"/>
    </source>
</evidence>
<evidence type="ECO:0000256" key="4">
    <source>
        <dbReference type="ARBA" id="ARBA00023136"/>
    </source>
</evidence>
<comment type="subcellular location">
    <subcellularLocation>
        <location evidence="1">Membrane</location>
    </subcellularLocation>
</comment>
<dbReference type="InterPro" id="IPR003599">
    <property type="entry name" value="Ig_sub"/>
</dbReference>
<protein>
    <submittedName>
        <fullName evidence="8">KV6A8 protein</fullName>
    </submittedName>
</protein>
<feature type="non-terminal residue" evidence="8">
    <location>
        <position position="335"/>
    </location>
</feature>
<sequence>MTRSRGRTARLTCALDVDISGATVHWYLHTDGEAPTHLLYVGSTGEAQYSEDEYKAKYRAEKTPLERKCSLQMYNVDDGDSALYYCASWAALNVKDQHNEGPQRANRLTNRTAAPYIARYRRARHLSLTSCQVHWGLAASPPPLRTAPSVRPPAAAMRLFFCFVLLSCYSDSGLAIDLIQDKLTVIKGPRKTARIACRLSGSATYVHWYRQKDSEAPDRVLYIPTSGGNPVRDDPTLRQKFNAEKNTDEYTLIIDNTQVEDSATYYCAAWEYHTARGAPAARSKTHVLGVGFRLAWSVITGAQLRRPAVCDVCVSAVTSDGFGRRCASLLVACVF</sequence>
<feature type="non-terminal residue" evidence="8">
    <location>
        <position position="1"/>
    </location>
</feature>
<dbReference type="PANTHER" id="PTHR19256">
    <property type="entry name" value="T-CELL RECEPTOR GAMMA CHAIN"/>
    <property type="match status" value="1"/>
</dbReference>
<evidence type="ECO:0000256" key="6">
    <source>
        <dbReference type="ARBA" id="ARBA00023319"/>
    </source>
</evidence>
<dbReference type="InterPro" id="IPR013783">
    <property type="entry name" value="Ig-like_fold"/>
</dbReference>
<keyword evidence="5" id="KW-0675">Receptor</keyword>
<evidence type="ECO:0000256" key="1">
    <source>
        <dbReference type="ARBA" id="ARBA00004370"/>
    </source>
</evidence>
<keyword evidence="2" id="KW-0812">Transmembrane</keyword>
<dbReference type="InterPro" id="IPR036179">
    <property type="entry name" value="Ig-like_dom_sf"/>
</dbReference>
<dbReference type="SMART" id="SM00406">
    <property type="entry name" value="IGv"/>
    <property type="match status" value="2"/>
</dbReference>
<dbReference type="AlphaFoldDB" id="A0A8X8BKV4"/>
<feature type="domain" description="Ig-like" evidence="7">
    <location>
        <begin position="152"/>
        <end position="285"/>
    </location>
</feature>
<dbReference type="InterPro" id="IPR013106">
    <property type="entry name" value="Ig_V-set"/>
</dbReference>
<dbReference type="EMBL" id="JAATIS010007298">
    <property type="protein sequence ID" value="KAG2458037.1"/>
    <property type="molecule type" value="Genomic_DNA"/>
</dbReference>
<evidence type="ECO:0000259" key="7">
    <source>
        <dbReference type="PROSITE" id="PS50835"/>
    </source>
</evidence>
<dbReference type="PROSITE" id="PS50835">
    <property type="entry name" value="IG_LIKE"/>
    <property type="match status" value="2"/>
</dbReference>
<dbReference type="InterPro" id="IPR007110">
    <property type="entry name" value="Ig-like_dom"/>
</dbReference>
<evidence type="ECO:0000313" key="9">
    <source>
        <dbReference type="Proteomes" id="UP000886611"/>
    </source>
</evidence>
<dbReference type="Proteomes" id="UP000886611">
    <property type="component" value="Unassembled WGS sequence"/>
</dbReference>
<dbReference type="InterPro" id="IPR051117">
    <property type="entry name" value="TRG_var/const_region"/>
</dbReference>
<dbReference type="Gene3D" id="2.60.40.10">
    <property type="entry name" value="Immunoglobulins"/>
    <property type="match status" value="2"/>
</dbReference>
<dbReference type="GO" id="GO:0016020">
    <property type="term" value="C:membrane"/>
    <property type="evidence" value="ECO:0007669"/>
    <property type="project" value="UniProtKB-SubCell"/>
</dbReference>
<name>A0A8X8BKV4_POLSE</name>
<organism evidence="8 9">
    <name type="scientific">Polypterus senegalus</name>
    <name type="common">Senegal bichir</name>
    <dbReference type="NCBI Taxonomy" id="55291"/>
    <lineage>
        <taxon>Eukaryota</taxon>
        <taxon>Metazoa</taxon>
        <taxon>Chordata</taxon>
        <taxon>Craniata</taxon>
        <taxon>Vertebrata</taxon>
        <taxon>Euteleostomi</taxon>
        <taxon>Actinopterygii</taxon>
        <taxon>Polypteriformes</taxon>
        <taxon>Polypteridae</taxon>
        <taxon>Polypterus</taxon>
    </lineage>
</organism>
<dbReference type="SUPFAM" id="SSF48726">
    <property type="entry name" value="Immunoglobulin"/>
    <property type="match status" value="2"/>
</dbReference>
<keyword evidence="4" id="KW-0472">Membrane</keyword>
<proteinExistence type="predicted"/>
<keyword evidence="9" id="KW-1185">Reference proteome</keyword>
<dbReference type="PANTHER" id="PTHR19256:SF65">
    <property type="entry name" value="T CELL RECEPTOR GAMMA CONSTANT 1-RELATED"/>
    <property type="match status" value="1"/>
</dbReference>
<evidence type="ECO:0000256" key="5">
    <source>
        <dbReference type="ARBA" id="ARBA00023170"/>
    </source>
</evidence>
<evidence type="ECO:0000256" key="3">
    <source>
        <dbReference type="ARBA" id="ARBA00022989"/>
    </source>
</evidence>
<gene>
    <name evidence="8" type="primary">Kv6a8_1</name>
    <name evidence="8" type="ORF">GTO96_0018563</name>
</gene>
<reference evidence="8 9" key="1">
    <citation type="journal article" date="2021" name="Cell">
        <title>Tracing the genetic footprints of vertebrate landing in non-teleost ray-finned fishes.</title>
        <authorList>
            <person name="Bi X."/>
            <person name="Wang K."/>
            <person name="Yang L."/>
            <person name="Pan H."/>
            <person name="Jiang H."/>
            <person name="Wei Q."/>
            <person name="Fang M."/>
            <person name="Yu H."/>
            <person name="Zhu C."/>
            <person name="Cai Y."/>
            <person name="He Y."/>
            <person name="Gan X."/>
            <person name="Zeng H."/>
            <person name="Yu D."/>
            <person name="Zhu Y."/>
            <person name="Jiang H."/>
            <person name="Qiu Q."/>
            <person name="Yang H."/>
            <person name="Zhang Y.E."/>
            <person name="Wang W."/>
            <person name="Zhu M."/>
            <person name="He S."/>
            <person name="Zhang G."/>
        </authorList>
    </citation>
    <scope>NUCLEOTIDE SEQUENCE [LARGE SCALE GENOMIC DNA]</scope>
    <source>
        <strain evidence="8">Bchr_013</strain>
    </source>
</reference>